<dbReference type="Proteomes" id="UP000005408">
    <property type="component" value="Unassembled WGS sequence"/>
</dbReference>
<dbReference type="Gene3D" id="2.170.300.10">
    <property type="entry name" value="Tie2 ligand-binding domain superfamily"/>
    <property type="match status" value="1"/>
</dbReference>
<evidence type="ECO:0008006" key="3">
    <source>
        <dbReference type="Google" id="ProtNLM"/>
    </source>
</evidence>
<keyword evidence="2" id="KW-1185">Reference proteome</keyword>
<name>A0A8W8MRA2_MAGGI</name>
<proteinExistence type="predicted"/>
<evidence type="ECO:0000313" key="1">
    <source>
        <dbReference type="EnsemblMetazoa" id="G34759.1:cds"/>
    </source>
</evidence>
<organism evidence="1 2">
    <name type="scientific">Magallana gigas</name>
    <name type="common">Pacific oyster</name>
    <name type="synonym">Crassostrea gigas</name>
    <dbReference type="NCBI Taxonomy" id="29159"/>
    <lineage>
        <taxon>Eukaryota</taxon>
        <taxon>Metazoa</taxon>
        <taxon>Spiralia</taxon>
        <taxon>Lophotrochozoa</taxon>
        <taxon>Mollusca</taxon>
        <taxon>Bivalvia</taxon>
        <taxon>Autobranchia</taxon>
        <taxon>Pteriomorphia</taxon>
        <taxon>Ostreida</taxon>
        <taxon>Ostreoidea</taxon>
        <taxon>Ostreidae</taxon>
        <taxon>Magallana</taxon>
    </lineage>
</organism>
<accession>A0A8W8MRA2</accession>
<dbReference type="AlphaFoldDB" id="A0A8W8MRA2"/>
<sequence>MLECPPGYAGPNCAYSCDYPTYGEDCLRECACSVDQCDFRSGCKVTNKPALSTKAFTSRTMKTNSVGYRNAENATTDLNSSQRKTAMMDFVISLQTAVIGQGCKWCLSEEIRTGQTATARDV</sequence>
<protein>
    <recommendedName>
        <fullName evidence="3">EGF-like domain-containing protein</fullName>
    </recommendedName>
</protein>
<reference evidence="1" key="1">
    <citation type="submission" date="2022-08" db="UniProtKB">
        <authorList>
            <consortium name="EnsemblMetazoa"/>
        </authorList>
    </citation>
    <scope>IDENTIFICATION</scope>
    <source>
        <strain evidence="1">05x7-T-G4-1.051#20</strain>
    </source>
</reference>
<dbReference type="EnsemblMetazoa" id="G34759.1">
    <property type="protein sequence ID" value="G34759.1:cds"/>
    <property type="gene ID" value="G34759"/>
</dbReference>
<evidence type="ECO:0000313" key="2">
    <source>
        <dbReference type="Proteomes" id="UP000005408"/>
    </source>
</evidence>